<feature type="domain" description="ABC transmembrane type-1" evidence="9">
    <location>
        <begin position="365"/>
        <end position="555"/>
    </location>
</feature>
<evidence type="ECO:0000256" key="4">
    <source>
        <dbReference type="ARBA" id="ARBA00022519"/>
    </source>
</evidence>
<keyword evidence="6 8" id="KW-1133">Transmembrane helix</keyword>
<feature type="transmembrane region" description="Helical" evidence="8">
    <location>
        <begin position="433"/>
        <end position="452"/>
    </location>
</feature>
<dbReference type="PROSITE" id="PS50928">
    <property type="entry name" value="ABC_TM1"/>
    <property type="match status" value="2"/>
</dbReference>
<evidence type="ECO:0000313" key="11">
    <source>
        <dbReference type="Proteomes" id="UP001500540"/>
    </source>
</evidence>
<comment type="caution">
    <text evidence="10">The sequence shown here is derived from an EMBL/GenBank/DDBJ whole genome shotgun (WGS) entry which is preliminary data.</text>
</comment>
<evidence type="ECO:0000256" key="3">
    <source>
        <dbReference type="ARBA" id="ARBA00022475"/>
    </source>
</evidence>
<evidence type="ECO:0000256" key="6">
    <source>
        <dbReference type="ARBA" id="ARBA00022989"/>
    </source>
</evidence>
<accession>A0ABP7GTE9</accession>
<evidence type="ECO:0000313" key="10">
    <source>
        <dbReference type="EMBL" id="GAA3772944.1"/>
    </source>
</evidence>
<comment type="subcellular location">
    <subcellularLocation>
        <location evidence="1">Cell inner membrane</location>
        <topology evidence="1">Multi-pass membrane protein</topology>
    </subcellularLocation>
    <subcellularLocation>
        <location evidence="8">Cell membrane</location>
        <topology evidence="8">Multi-pass membrane protein</topology>
    </subcellularLocation>
</comment>
<dbReference type="Proteomes" id="UP001500540">
    <property type="component" value="Unassembled WGS sequence"/>
</dbReference>
<feature type="transmembrane region" description="Helical" evidence="8">
    <location>
        <begin position="540"/>
        <end position="564"/>
    </location>
</feature>
<feature type="transmembrane region" description="Helical" evidence="8">
    <location>
        <begin position="406"/>
        <end position="427"/>
    </location>
</feature>
<keyword evidence="3" id="KW-1003">Cell membrane</keyword>
<feature type="transmembrane region" description="Helical" evidence="8">
    <location>
        <begin position="77"/>
        <end position="99"/>
    </location>
</feature>
<dbReference type="PANTHER" id="PTHR43357:SF4">
    <property type="entry name" value="INNER MEMBRANE ABC TRANSPORTER PERMEASE PROTEIN YDCV"/>
    <property type="match status" value="1"/>
</dbReference>
<reference evidence="11" key="1">
    <citation type="journal article" date="2019" name="Int. J. Syst. Evol. Microbiol.">
        <title>The Global Catalogue of Microorganisms (GCM) 10K type strain sequencing project: providing services to taxonomists for standard genome sequencing and annotation.</title>
        <authorList>
            <consortium name="The Broad Institute Genomics Platform"/>
            <consortium name="The Broad Institute Genome Sequencing Center for Infectious Disease"/>
            <person name="Wu L."/>
            <person name="Ma J."/>
        </authorList>
    </citation>
    <scope>NUCLEOTIDE SEQUENCE [LARGE SCALE GENOMIC DNA]</scope>
    <source>
        <strain evidence="11">JCM 16950</strain>
    </source>
</reference>
<comment type="similarity">
    <text evidence="8">Belongs to the binding-protein-dependent transport system permease family.</text>
</comment>
<dbReference type="RefSeq" id="WP_344784340.1">
    <property type="nucleotide sequence ID" value="NZ_BAABAF010000009.1"/>
</dbReference>
<dbReference type="PANTHER" id="PTHR43357">
    <property type="entry name" value="INNER MEMBRANE ABC TRANSPORTER PERMEASE PROTEIN YDCV"/>
    <property type="match status" value="1"/>
</dbReference>
<feature type="transmembrane region" description="Helical" evidence="8">
    <location>
        <begin position="489"/>
        <end position="507"/>
    </location>
</feature>
<dbReference type="SUPFAM" id="SSF161098">
    <property type="entry name" value="MetI-like"/>
    <property type="match status" value="2"/>
</dbReference>
<feature type="transmembrane region" description="Helical" evidence="8">
    <location>
        <begin position="21"/>
        <end position="44"/>
    </location>
</feature>
<gene>
    <name evidence="10" type="ORF">GCM10022240_26150</name>
</gene>
<evidence type="ECO:0000256" key="1">
    <source>
        <dbReference type="ARBA" id="ARBA00004429"/>
    </source>
</evidence>
<proteinExistence type="inferred from homology"/>
<evidence type="ECO:0000256" key="5">
    <source>
        <dbReference type="ARBA" id="ARBA00022692"/>
    </source>
</evidence>
<name>A0ABP7GTE9_9MICO</name>
<feature type="transmembrane region" description="Helical" evidence="8">
    <location>
        <begin position="369"/>
        <end position="394"/>
    </location>
</feature>
<keyword evidence="7 8" id="KW-0472">Membrane</keyword>
<evidence type="ECO:0000259" key="9">
    <source>
        <dbReference type="PROSITE" id="PS50928"/>
    </source>
</evidence>
<dbReference type="EMBL" id="BAABAF010000009">
    <property type="protein sequence ID" value="GAA3772944.1"/>
    <property type="molecule type" value="Genomic_DNA"/>
</dbReference>
<feature type="domain" description="ABC transmembrane type-1" evidence="9">
    <location>
        <begin position="73"/>
        <end position="282"/>
    </location>
</feature>
<feature type="transmembrane region" description="Helical" evidence="8">
    <location>
        <begin position="208"/>
        <end position="230"/>
    </location>
</feature>
<feature type="transmembrane region" description="Helical" evidence="8">
    <location>
        <begin position="311"/>
        <end position="334"/>
    </location>
</feature>
<organism evidence="10 11">
    <name type="scientific">Microbacterium kribbense</name>
    <dbReference type="NCBI Taxonomy" id="433645"/>
    <lineage>
        <taxon>Bacteria</taxon>
        <taxon>Bacillati</taxon>
        <taxon>Actinomycetota</taxon>
        <taxon>Actinomycetes</taxon>
        <taxon>Micrococcales</taxon>
        <taxon>Microbacteriaceae</taxon>
        <taxon>Microbacterium</taxon>
    </lineage>
</organism>
<feature type="transmembrane region" description="Helical" evidence="8">
    <location>
        <begin position="261"/>
        <end position="281"/>
    </location>
</feature>
<evidence type="ECO:0000256" key="7">
    <source>
        <dbReference type="ARBA" id="ARBA00023136"/>
    </source>
</evidence>
<keyword evidence="4" id="KW-0997">Cell inner membrane</keyword>
<dbReference type="CDD" id="cd06261">
    <property type="entry name" value="TM_PBP2"/>
    <property type="match status" value="2"/>
</dbReference>
<protein>
    <submittedName>
        <fullName evidence="10">Iron ABC transporter permease</fullName>
    </submittedName>
</protein>
<feature type="transmembrane region" description="Helical" evidence="8">
    <location>
        <begin position="151"/>
        <end position="177"/>
    </location>
</feature>
<keyword evidence="2 8" id="KW-0813">Transport</keyword>
<keyword evidence="5 8" id="KW-0812">Transmembrane</keyword>
<dbReference type="InterPro" id="IPR035906">
    <property type="entry name" value="MetI-like_sf"/>
</dbReference>
<feature type="transmembrane region" description="Helical" evidence="8">
    <location>
        <begin position="111"/>
        <end position="131"/>
    </location>
</feature>
<evidence type="ECO:0000256" key="8">
    <source>
        <dbReference type="RuleBase" id="RU363032"/>
    </source>
</evidence>
<sequence>MTHSMISPGVAGQMMRRFLGLPALLAVLAAFYLLPIVMVAIGAFRTSAPGTPGEWSADGFLSAFSDPHTYEYFGNSALLAILVGFFTTLIAVTLCWIVTRTTAALKRIVTPLMILVLATPPLFFALSWDLMGTPNLGILNTSMHAIGLPGNIIQVGGLGGTVFVLTLKLVSLSYLMMIGRFMAMDRRLEEASLISGAGKFRTFIRVNVPVMAPSVIGAAIISIVIGLVSFDVPLIIGVKSGFRVFSTQIYAFINDDTPPSYAGASSLALVLVVIVLLLVVVKWMLLDRRQFTTIAGKGAKPEPWDIGRGTWICNLLIAVYMLLALILPALQLILGSLQPIFGAGSGLSLENYSTILSDPTTISTIMNTLLVAGLGGVITVVVALVIGLVARGVGRALRRVMELSTWLPWAAHGVVLGLGLVWAFLTLPMLTPLFGTVWIVLIGLVVASTPLASRTTDGALSAVSAELTEAAQVAGAGPVRAAVGIVGRLVVPSLLAAFVISAINIAGNLDVPILLSSPTNQVVSVAVFQLYTLGSTAEAAALFCLVLLFAAVIAIAGYAIAWWVSRGVAQRSGDESPADLSDGVFPPPAEVSLTTSNMFVKGQ</sequence>
<evidence type="ECO:0000256" key="2">
    <source>
        <dbReference type="ARBA" id="ARBA00022448"/>
    </source>
</evidence>
<keyword evidence="11" id="KW-1185">Reference proteome</keyword>
<dbReference type="Gene3D" id="1.10.3720.10">
    <property type="entry name" value="MetI-like"/>
    <property type="match status" value="2"/>
</dbReference>
<dbReference type="InterPro" id="IPR000515">
    <property type="entry name" value="MetI-like"/>
</dbReference>
<dbReference type="Pfam" id="PF00528">
    <property type="entry name" value="BPD_transp_1"/>
    <property type="match status" value="2"/>
</dbReference>